<gene>
    <name evidence="2" type="primary">gspN</name>
    <name evidence="2" type="ORF">POL68_40705</name>
</gene>
<feature type="transmembrane region" description="Helical" evidence="1">
    <location>
        <begin position="12"/>
        <end position="33"/>
    </location>
</feature>
<keyword evidence="1" id="KW-0812">Transmembrane</keyword>
<dbReference type="EMBL" id="JAQNDM010000002">
    <property type="protein sequence ID" value="MDC0714840.1"/>
    <property type="molecule type" value="Genomic_DNA"/>
</dbReference>
<keyword evidence="1" id="KW-1133">Transmembrane helix</keyword>
<organism evidence="2 3">
    <name type="scientific">Stigmatella ashevillensis</name>
    <dbReference type="NCBI Taxonomy" id="2995309"/>
    <lineage>
        <taxon>Bacteria</taxon>
        <taxon>Pseudomonadati</taxon>
        <taxon>Myxococcota</taxon>
        <taxon>Myxococcia</taxon>
        <taxon>Myxococcales</taxon>
        <taxon>Cystobacterineae</taxon>
        <taxon>Archangiaceae</taxon>
        <taxon>Stigmatella</taxon>
    </lineage>
</organism>
<dbReference type="InterPro" id="IPR030925">
    <property type="entry name" value="T2SS_GspN_Lepto"/>
</dbReference>
<comment type="caution">
    <text evidence="2">The sequence shown here is derived from an EMBL/GenBank/DDBJ whole genome shotgun (WGS) entry which is preliminary data.</text>
</comment>
<accession>A0ABT5DME5</accession>
<protein>
    <submittedName>
        <fullName evidence="2">Type II secretion system protein GspN</fullName>
    </submittedName>
</protein>
<proteinExistence type="predicted"/>
<evidence type="ECO:0000256" key="1">
    <source>
        <dbReference type="SAM" id="Phobius"/>
    </source>
</evidence>
<evidence type="ECO:0000313" key="3">
    <source>
        <dbReference type="Proteomes" id="UP001221838"/>
    </source>
</evidence>
<keyword evidence="3" id="KW-1185">Reference proteome</keyword>
<reference evidence="2 3" key="1">
    <citation type="submission" date="2022-11" db="EMBL/GenBank/DDBJ databases">
        <title>Minimal conservation of predation-associated metabolite biosynthetic gene clusters underscores biosynthetic potential of Myxococcota including descriptions for ten novel species: Archangium lansinium sp. nov., Myxococcus landrumus sp. nov., Nannocystis bai.</title>
        <authorList>
            <person name="Ahearne A."/>
            <person name="Stevens C."/>
            <person name="Dowd S."/>
        </authorList>
    </citation>
    <scope>NUCLEOTIDE SEQUENCE [LARGE SCALE GENOMIC DNA]</scope>
    <source>
        <strain evidence="2 3">NCWAL01</strain>
    </source>
</reference>
<sequence length="335" mass="35129">MATEKPARWKIVLGYSAFTVLALILCFLLTFPYSALRARAATEALRAGYVLRIGSLRPGLIGLTARDVRLSVPPSTLSAETMAALTSGDPDATKLLAAAELGEPLILESVFARPTLFPPGVAFQAQAMGGTVSGSIGGRTERRMKVRLAGLDPSQGNLKNFTGLDMAGRLNGSLDLLLPSGVGTGGKPGEPDLAQADGELALDGQGLQINGSVPGTGLVGQSPVALLFPEGLPSIPLGELQGVVRFEKGQGTVETLQLRSDQLELQATGTLRLKPRLQYTEPAMDVKLRVEPELVQKLGAAGAGLSFLPPDKDDPKFRAARLSGSLGKLSFLPKR</sequence>
<dbReference type="RefSeq" id="WP_272145524.1">
    <property type="nucleotide sequence ID" value="NZ_JAQNDM010000002.1"/>
</dbReference>
<name>A0ABT5DME5_9BACT</name>
<keyword evidence="1" id="KW-0472">Membrane</keyword>
<dbReference type="Proteomes" id="UP001221838">
    <property type="component" value="Unassembled WGS sequence"/>
</dbReference>
<evidence type="ECO:0000313" key="2">
    <source>
        <dbReference type="EMBL" id="MDC0714840.1"/>
    </source>
</evidence>
<dbReference type="NCBIfam" id="TIGR04411">
    <property type="entry name" value="T2SS_GspN_Lepto"/>
    <property type="match status" value="1"/>
</dbReference>